<evidence type="ECO:0000256" key="2">
    <source>
        <dbReference type="SAM" id="MobiDB-lite"/>
    </source>
</evidence>
<name>A0A931DJS0_9ACTN</name>
<evidence type="ECO:0000313" key="4">
    <source>
        <dbReference type="Proteomes" id="UP000614047"/>
    </source>
</evidence>
<keyword evidence="4" id="KW-1185">Reference proteome</keyword>
<keyword evidence="1" id="KW-0175">Coiled coil</keyword>
<feature type="compositionally biased region" description="Low complexity" evidence="2">
    <location>
        <begin position="167"/>
        <end position="204"/>
    </location>
</feature>
<dbReference type="RefSeq" id="WP_197013139.1">
    <property type="nucleotide sequence ID" value="NZ_BAABES010000011.1"/>
</dbReference>
<proteinExistence type="predicted"/>
<organism evidence="3 4">
    <name type="scientific">Actinomadura viridis</name>
    <dbReference type="NCBI Taxonomy" id="58110"/>
    <lineage>
        <taxon>Bacteria</taxon>
        <taxon>Bacillati</taxon>
        <taxon>Actinomycetota</taxon>
        <taxon>Actinomycetes</taxon>
        <taxon>Streptosporangiales</taxon>
        <taxon>Thermomonosporaceae</taxon>
        <taxon>Actinomadura</taxon>
    </lineage>
</organism>
<dbReference type="AlphaFoldDB" id="A0A931DJS0"/>
<evidence type="ECO:0000256" key="1">
    <source>
        <dbReference type="SAM" id="Coils"/>
    </source>
</evidence>
<evidence type="ECO:0000313" key="3">
    <source>
        <dbReference type="EMBL" id="MBG6090712.1"/>
    </source>
</evidence>
<gene>
    <name evidence="3" type="ORF">IW256_004825</name>
</gene>
<sequence length="223" mass="24143">MTLFSGLVRRAAAEVEHRLRAGAGLLAAIAGDPEGTAARERLLECEERLRRMERVIEGQDRDLRALRTDLDSLIVQLNDRLLPRIDERMDDTERDLTTLATGLIRADRESVSSRSRLETLENRLADLRGKLVRMEQRAGLWRDLQATMARLGDDIDTLRSRLPARPAAPSATAASATSAVSTPSVQATAAAQPAQAAQAAAASADHVSENGSLRLGGPDPRGH</sequence>
<feature type="region of interest" description="Disordered" evidence="2">
    <location>
        <begin position="166"/>
        <end position="223"/>
    </location>
</feature>
<protein>
    <submittedName>
        <fullName evidence="3">TolA-binding protein</fullName>
    </submittedName>
</protein>
<accession>A0A931DJS0</accession>
<feature type="coiled-coil region" evidence="1">
    <location>
        <begin position="42"/>
        <end position="69"/>
    </location>
</feature>
<dbReference type="Proteomes" id="UP000614047">
    <property type="component" value="Unassembled WGS sequence"/>
</dbReference>
<comment type="caution">
    <text evidence="3">The sequence shown here is derived from an EMBL/GenBank/DDBJ whole genome shotgun (WGS) entry which is preliminary data.</text>
</comment>
<dbReference type="Gene3D" id="1.10.287.1490">
    <property type="match status" value="1"/>
</dbReference>
<reference evidence="3" key="1">
    <citation type="submission" date="2020-11" db="EMBL/GenBank/DDBJ databases">
        <title>Sequencing the genomes of 1000 actinobacteria strains.</title>
        <authorList>
            <person name="Klenk H.-P."/>
        </authorList>
    </citation>
    <scope>NUCLEOTIDE SEQUENCE</scope>
    <source>
        <strain evidence="3">DSM 43175</strain>
    </source>
</reference>
<dbReference type="EMBL" id="JADOUA010000001">
    <property type="protein sequence ID" value="MBG6090712.1"/>
    <property type="molecule type" value="Genomic_DNA"/>
</dbReference>